<dbReference type="Proteomes" id="UP001163823">
    <property type="component" value="Chromosome 9"/>
</dbReference>
<evidence type="ECO:0000259" key="21">
    <source>
        <dbReference type="PROSITE" id="PS50011"/>
    </source>
</evidence>
<dbReference type="PROSITE" id="PS00108">
    <property type="entry name" value="PROTEIN_KINASE_ST"/>
    <property type="match status" value="1"/>
</dbReference>
<evidence type="ECO:0000256" key="20">
    <source>
        <dbReference type="SAM" id="SignalP"/>
    </source>
</evidence>
<dbReference type="PROSITE" id="PS00107">
    <property type="entry name" value="PROTEIN_KINASE_ATP"/>
    <property type="match status" value="1"/>
</dbReference>
<evidence type="ECO:0000256" key="19">
    <source>
        <dbReference type="SAM" id="Phobius"/>
    </source>
</evidence>
<keyword evidence="3" id="KW-0723">Serine/threonine-protein kinase</keyword>
<evidence type="ECO:0000256" key="7">
    <source>
        <dbReference type="ARBA" id="ARBA00022729"/>
    </source>
</evidence>
<dbReference type="PIRSF" id="PIRSF000641">
    <property type="entry name" value="SRK"/>
    <property type="match status" value="1"/>
</dbReference>
<name>A0AAD7LHW9_QUISA</name>
<dbReference type="InterPro" id="IPR011009">
    <property type="entry name" value="Kinase-like_dom_sf"/>
</dbReference>
<dbReference type="InterPro" id="IPR001480">
    <property type="entry name" value="Bulb-type_lectin_dom"/>
</dbReference>
<comment type="caution">
    <text evidence="23">The sequence shown here is derived from an EMBL/GenBank/DDBJ whole genome shotgun (WGS) entry which is preliminary data.</text>
</comment>
<dbReference type="PANTHER" id="PTHR47976">
    <property type="entry name" value="G-TYPE LECTIN S-RECEPTOR-LIKE SERINE/THREONINE-PROTEIN KINASE SD2-5"/>
    <property type="match status" value="1"/>
</dbReference>
<dbReference type="PROSITE" id="PS50011">
    <property type="entry name" value="PROTEIN_KINASE_DOM"/>
    <property type="match status" value="1"/>
</dbReference>
<evidence type="ECO:0000256" key="18">
    <source>
        <dbReference type="PROSITE-ProRule" id="PRU10141"/>
    </source>
</evidence>
<dbReference type="PROSITE" id="PS50927">
    <property type="entry name" value="BULB_LECTIN"/>
    <property type="match status" value="1"/>
</dbReference>
<dbReference type="GO" id="GO:0016020">
    <property type="term" value="C:membrane"/>
    <property type="evidence" value="ECO:0007669"/>
    <property type="project" value="UniProtKB-SubCell"/>
</dbReference>
<feature type="domain" description="Protein kinase" evidence="21">
    <location>
        <begin position="447"/>
        <end position="722"/>
    </location>
</feature>
<evidence type="ECO:0000256" key="3">
    <source>
        <dbReference type="ARBA" id="ARBA00022527"/>
    </source>
</evidence>
<comment type="catalytic activity">
    <reaction evidence="17">
        <text>L-seryl-[protein] + ATP = O-phospho-L-seryl-[protein] + ADP + H(+)</text>
        <dbReference type="Rhea" id="RHEA:17989"/>
        <dbReference type="Rhea" id="RHEA-COMP:9863"/>
        <dbReference type="Rhea" id="RHEA-COMP:11604"/>
        <dbReference type="ChEBI" id="CHEBI:15378"/>
        <dbReference type="ChEBI" id="CHEBI:29999"/>
        <dbReference type="ChEBI" id="CHEBI:30616"/>
        <dbReference type="ChEBI" id="CHEBI:83421"/>
        <dbReference type="ChEBI" id="CHEBI:456216"/>
        <dbReference type="EC" id="2.7.11.1"/>
    </reaction>
</comment>
<dbReference type="SMART" id="SM00220">
    <property type="entry name" value="S_TKc"/>
    <property type="match status" value="1"/>
</dbReference>
<comment type="subcellular location">
    <subcellularLocation>
        <location evidence="1">Membrane</location>
        <topology evidence="1">Single-pass type I membrane protein</topology>
    </subcellularLocation>
</comment>
<dbReference type="PANTHER" id="PTHR47976:SF15">
    <property type="entry name" value="G-TYPE LECTIN S-RECEPTOR-LIKE SERINE_THREONINE-PROTEIN KINASE RLK1"/>
    <property type="match status" value="1"/>
</dbReference>
<keyword evidence="9 23" id="KW-0418">Kinase</keyword>
<evidence type="ECO:0000256" key="4">
    <source>
        <dbReference type="ARBA" id="ARBA00022536"/>
    </source>
</evidence>
<dbReference type="EC" id="2.7.11.1" evidence="2"/>
<dbReference type="Pfam" id="PF00069">
    <property type="entry name" value="Pkinase"/>
    <property type="match status" value="1"/>
</dbReference>
<dbReference type="InterPro" id="IPR036426">
    <property type="entry name" value="Bulb-type_lectin_dom_sf"/>
</dbReference>
<dbReference type="GO" id="GO:0004674">
    <property type="term" value="F:protein serine/threonine kinase activity"/>
    <property type="evidence" value="ECO:0007669"/>
    <property type="project" value="UniProtKB-KW"/>
</dbReference>
<keyword evidence="7 20" id="KW-0732">Signal</keyword>
<dbReference type="SUPFAM" id="SSF56112">
    <property type="entry name" value="Protein kinase-like (PK-like)"/>
    <property type="match status" value="1"/>
</dbReference>
<evidence type="ECO:0000256" key="17">
    <source>
        <dbReference type="ARBA" id="ARBA00048679"/>
    </source>
</evidence>
<dbReference type="Gene3D" id="2.90.10.10">
    <property type="entry name" value="Bulb-type lectin domain"/>
    <property type="match status" value="1"/>
</dbReference>
<evidence type="ECO:0000256" key="12">
    <source>
        <dbReference type="ARBA" id="ARBA00023136"/>
    </source>
</evidence>
<keyword evidence="6 19" id="KW-0812">Transmembrane</keyword>
<dbReference type="SUPFAM" id="SSF51110">
    <property type="entry name" value="alpha-D-mannose-specific plant lectins"/>
    <property type="match status" value="1"/>
</dbReference>
<dbReference type="Gene3D" id="3.30.200.20">
    <property type="entry name" value="Phosphorylase Kinase, domain 1"/>
    <property type="match status" value="1"/>
</dbReference>
<feature type="signal peptide" evidence="20">
    <location>
        <begin position="1"/>
        <end position="24"/>
    </location>
</feature>
<keyword evidence="14 23" id="KW-0675">Receptor</keyword>
<dbReference type="InterPro" id="IPR017441">
    <property type="entry name" value="Protein_kinase_ATP_BS"/>
</dbReference>
<keyword evidence="5" id="KW-0808">Transferase</keyword>
<evidence type="ECO:0000256" key="1">
    <source>
        <dbReference type="ARBA" id="ARBA00004479"/>
    </source>
</evidence>
<organism evidence="23 24">
    <name type="scientific">Quillaja saponaria</name>
    <name type="common">Soap bark tree</name>
    <dbReference type="NCBI Taxonomy" id="32244"/>
    <lineage>
        <taxon>Eukaryota</taxon>
        <taxon>Viridiplantae</taxon>
        <taxon>Streptophyta</taxon>
        <taxon>Embryophyta</taxon>
        <taxon>Tracheophyta</taxon>
        <taxon>Spermatophyta</taxon>
        <taxon>Magnoliopsida</taxon>
        <taxon>eudicotyledons</taxon>
        <taxon>Gunneridae</taxon>
        <taxon>Pentapetalae</taxon>
        <taxon>rosids</taxon>
        <taxon>fabids</taxon>
        <taxon>Fabales</taxon>
        <taxon>Quillajaceae</taxon>
        <taxon>Quillaja</taxon>
    </lineage>
</organism>
<dbReference type="AlphaFoldDB" id="A0AAD7LHW9"/>
<feature type="domain" description="Bulb-type lectin" evidence="22">
    <location>
        <begin position="31"/>
        <end position="186"/>
    </location>
</feature>
<evidence type="ECO:0000256" key="5">
    <source>
        <dbReference type="ARBA" id="ARBA00022679"/>
    </source>
</evidence>
<evidence type="ECO:0000256" key="16">
    <source>
        <dbReference type="ARBA" id="ARBA00047899"/>
    </source>
</evidence>
<keyword evidence="24" id="KW-1185">Reference proteome</keyword>
<evidence type="ECO:0000313" key="24">
    <source>
        <dbReference type="Proteomes" id="UP001163823"/>
    </source>
</evidence>
<comment type="catalytic activity">
    <reaction evidence="16">
        <text>L-threonyl-[protein] + ATP = O-phospho-L-threonyl-[protein] + ADP + H(+)</text>
        <dbReference type="Rhea" id="RHEA:46608"/>
        <dbReference type="Rhea" id="RHEA-COMP:11060"/>
        <dbReference type="Rhea" id="RHEA-COMP:11605"/>
        <dbReference type="ChEBI" id="CHEBI:15378"/>
        <dbReference type="ChEBI" id="CHEBI:30013"/>
        <dbReference type="ChEBI" id="CHEBI:30616"/>
        <dbReference type="ChEBI" id="CHEBI:61977"/>
        <dbReference type="ChEBI" id="CHEBI:456216"/>
        <dbReference type="EC" id="2.7.11.1"/>
    </reaction>
</comment>
<dbReference type="KEGG" id="qsa:O6P43_023708"/>
<feature type="transmembrane region" description="Helical" evidence="19">
    <location>
        <begin position="386"/>
        <end position="412"/>
    </location>
</feature>
<gene>
    <name evidence="23" type="ORF">O6P43_023708</name>
</gene>
<evidence type="ECO:0000256" key="8">
    <source>
        <dbReference type="ARBA" id="ARBA00022741"/>
    </source>
</evidence>
<keyword evidence="4" id="KW-0245">EGF-like domain</keyword>
<evidence type="ECO:0000256" key="11">
    <source>
        <dbReference type="ARBA" id="ARBA00022989"/>
    </source>
</evidence>
<dbReference type="GO" id="GO:0005524">
    <property type="term" value="F:ATP binding"/>
    <property type="evidence" value="ECO:0007669"/>
    <property type="project" value="UniProtKB-UniRule"/>
</dbReference>
<protein>
    <recommendedName>
        <fullName evidence="2">non-specific serine/threonine protein kinase</fullName>
        <ecNumber evidence="2">2.7.11.1</ecNumber>
    </recommendedName>
</protein>
<evidence type="ECO:0000256" key="13">
    <source>
        <dbReference type="ARBA" id="ARBA00023157"/>
    </source>
</evidence>
<dbReference type="Gene3D" id="1.10.510.10">
    <property type="entry name" value="Transferase(Phosphotransferase) domain 1"/>
    <property type="match status" value="1"/>
</dbReference>
<dbReference type="InterPro" id="IPR008271">
    <property type="entry name" value="Ser/Thr_kinase_AS"/>
</dbReference>
<evidence type="ECO:0000256" key="15">
    <source>
        <dbReference type="ARBA" id="ARBA00023180"/>
    </source>
</evidence>
<keyword evidence="8 18" id="KW-0547">Nucleotide-binding</keyword>
<dbReference type="InterPro" id="IPR024171">
    <property type="entry name" value="SRK-like_kinase"/>
</dbReference>
<dbReference type="InterPro" id="IPR000719">
    <property type="entry name" value="Prot_kinase_dom"/>
</dbReference>
<evidence type="ECO:0000256" key="6">
    <source>
        <dbReference type="ARBA" id="ARBA00022692"/>
    </source>
</evidence>
<feature type="binding site" evidence="18">
    <location>
        <position position="477"/>
    </location>
    <ligand>
        <name>ATP</name>
        <dbReference type="ChEBI" id="CHEBI:30616"/>
    </ligand>
</feature>
<evidence type="ECO:0000256" key="10">
    <source>
        <dbReference type="ARBA" id="ARBA00022840"/>
    </source>
</evidence>
<sequence>MAFALLPIFLCLLTLLPIFLVAQAQSSDNFTVGASHTASGINSAWLISPSGDFAFGLQHPVEDKDLFFLTIWHAKIPEKTIVWFSSRDNPAPRKTESLNGTAAFGILKDTGNFVLQGSKFNSNVWESFNDPRDTLLPMQIMERRGLLSSRLSGNSFSKGRFQLQLLQDGNLVLNSINLPTNYYEAYYETDTNGDSPGLRHPKASSANESWTALLLLPDNICNPVFTKTIGPCGFNSICTLDYKRPVCKCPTGYSLLDPNDQYGSCKPDFLQGCEEDELSATKDLYKFEVLNNIDWPFTDYMQLKPFAEEQCKQSCIEDCTCAVAISRLEEGVYSCWKKKLPLSNGRVQIDANNLKALIKVRKDNSSLSCPPFLNPEKKKWNKQNKLILVGSVLLSVSAFLILVLLGAFYLGFSIYQKKLKRYQRIPDRFGDTNLHCFTYEELEKATNGFKEELGRGAFGIVYKGAINMSSTALVAVKRLTTIVQVNGDKEFKNEVNVIGHTHHKNLVRLLGFCKEGPQRLLVYEYMSNGTLASFLFADSKPNWKKRIQFALVITRGLLYLHEECSTQIIHRDIKPQNILLAKLLLMNQSQTHTAIRGTEGYVAAEWFRNMPITAKVDVYSFGVLLLEIVCCRRSIDIESHFEEPVILTDLAYDCYKEGTLEALVGKFDEEALNDKKKLERLVMVALWCIQEDPSLRPTMRKVIQMLEGVVEVLVPPCPYPYTTV</sequence>
<keyword evidence="11 19" id="KW-1133">Transmembrane helix</keyword>
<evidence type="ECO:0000256" key="2">
    <source>
        <dbReference type="ARBA" id="ARBA00012513"/>
    </source>
</evidence>
<keyword evidence="10 18" id="KW-0067">ATP-binding</keyword>
<evidence type="ECO:0000256" key="14">
    <source>
        <dbReference type="ARBA" id="ARBA00023170"/>
    </source>
</evidence>
<dbReference type="FunFam" id="3.30.200.20:FF:000059">
    <property type="entry name" value="S-receptor-like serine/threonine-protein kinase"/>
    <property type="match status" value="1"/>
</dbReference>
<dbReference type="FunFam" id="1.10.510.10:FF:000537">
    <property type="entry name" value="Putative receptor-like protein kinase"/>
    <property type="match status" value="1"/>
</dbReference>
<evidence type="ECO:0000313" key="23">
    <source>
        <dbReference type="EMBL" id="KAJ7957400.1"/>
    </source>
</evidence>
<keyword evidence="12 19" id="KW-0472">Membrane</keyword>
<evidence type="ECO:0000256" key="9">
    <source>
        <dbReference type="ARBA" id="ARBA00022777"/>
    </source>
</evidence>
<accession>A0AAD7LHW9</accession>
<keyword evidence="13" id="KW-1015">Disulfide bond</keyword>
<feature type="chain" id="PRO_5041963618" description="non-specific serine/threonine protein kinase" evidence="20">
    <location>
        <begin position="25"/>
        <end position="724"/>
    </location>
</feature>
<keyword evidence="15" id="KW-0325">Glycoprotein</keyword>
<reference evidence="23" key="1">
    <citation type="journal article" date="2023" name="Science">
        <title>Elucidation of the pathway for biosynthesis of saponin adjuvants from the soapbark tree.</title>
        <authorList>
            <person name="Reed J."/>
            <person name="Orme A."/>
            <person name="El-Demerdash A."/>
            <person name="Owen C."/>
            <person name="Martin L.B.B."/>
            <person name="Misra R.C."/>
            <person name="Kikuchi S."/>
            <person name="Rejzek M."/>
            <person name="Martin A.C."/>
            <person name="Harkess A."/>
            <person name="Leebens-Mack J."/>
            <person name="Louveau T."/>
            <person name="Stephenson M.J."/>
            <person name="Osbourn A."/>
        </authorList>
    </citation>
    <scope>NUCLEOTIDE SEQUENCE</scope>
    <source>
        <strain evidence="23">S10</strain>
    </source>
</reference>
<proteinExistence type="predicted"/>
<dbReference type="EMBL" id="JARAOO010000009">
    <property type="protein sequence ID" value="KAJ7957400.1"/>
    <property type="molecule type" value="Genomic_DNA"/>
</dbReference>
<dbReference type="InterPro" id="IPR051343">
    <property type="entry name" value="G-type_lectin_kinases/EP1-like"/>
</dbReference>
<evidence type="ECO:0000259" key="22">
    <source>
        <dbReference type="PROSITE" id="PS50927"/>
    </source>
</evidence>